<organism evidence="1">
    <name type="scientific">Arion vulgaris</name>
    <dbReference type="NCBI Taxonomy" id="1028688"/>
    <lineage>
        <taxon>Eukaryota</taxon>
        <taxon>Metazoa</taxon>
        <taxon>Spiralia</taxon>
        <taxon>Lophotrochozoa</taxon>
        <taxon>Mollusca</taxon>
        <taxon>Gastropoda</taxon>
        <taxon>Heterobranchia</taxon>
        <taxon>Euthyneura</taxon>
        <taxon>Panpulmonata</taxon>
        <taxon>Eupulmonata</taxon>
        <taxon>Stylommatophora</taxon>
        <taxon>Helicina</taxon>
        <taxon>Arionoidea</taxon>
        <taxon>Arionidae</taxon>
        <taxon>Arion</taxon>
    </lineage>
</organism>
<feature type="non-terminal residue" evidence="1">
    <location>
        <position position="1"/>
    </location>
</feature>
<name>A0A0B6YL76_9EUPU</name>
<evidence type="ECO:0008006" key="2">
    <source>
        <dbReference type="Google" id="ProtNLM"/>
    </source>
</evidence>
<dbReference type="AlphaFoldDB" id="A0A0B6YL76"/>
<gene>
    <name evidence="1" type="primary">ORF28919</name>
</gene>
<feature type="non-terminal residue" evidence="1">
    <location>
        <position position="111"/>
    </location>
</feature>
<evidence type="ECO:0000313" key="1">
    <source>
        <dbReference type="EMBL" id="CEK56949.1"/>
    </source>
</evidence>
<proteinExistence type="predicted"/>
<accession>A0A0B6YL76</accession>
<reference evidence="1" key="1">
    <citation type="submission" date="2014-12" db="EMBL/GenBank/DDBJ databases">
        <title>Insight into the proteome of Arion vulgaris.</title>
        <authorList>
            <person name="Aradska J."/>
            <person name="Bulat T."/>
            <person name="Smidak R."/>
            <person name="Sarate P."/>
            <person name="Gangsoo J."/>
            <person name="Sialana F."/>
            <person name="Bilban M."/>
            <person name="Lubec G."/>
        </authorList>
    </citation>
    <scope>NUCLEOTIDE SEQUENCE</scope>
    <source>
        <tissue evidence="1">Skin</tissue>
    </source>
</reference>
<dbReference type="EMBL" id="HACG01010084">
    <property type="protein sequence ID" value="CEK56949.1"/>
    <property type="molecule type" value="Transcribed_RNA"/>
</dbReference>
<protein>
    <recommendedName>
        <fullName evidence="2">Nuclear receptor domain-containing protein</fullName>
    </recommendedName>
</protein>
<sequence>ACRYHKCLQIGMSVEGSRIGRQPNAVKHAISLEASKQVALKVDSGIDNEANTDSNPSHISFDSVILDHCIPGEVDDNLKSIDLTHVSSSLDVHKPTLRKLEKDSPEPETLL</sequence>